<proteinExistence type="predicted"/>
<evidence type="ECO:0000313" key="2">
    <source>
        <dbReference type="Proteomes" id="UP000186657"/>
    </source>
</evidence>
<protein>
    <submittedName>
        <fullName evidence="1">Uncharacterized protein</fullName>
    </submittedName>
</protein>
<dbReference type="EMBL" id="MKZS01000001">
    <property type="protein sequence ID" value="OLT62014.1"/>
    <property type="molecule type" value="Genomic_DNA"/>
</dbReference>
<sequence length="67" mass="7620">MQVALKVAGYKLPRLKVASFLMLTKQPWPKGHGWAFNLGQKATHSRTTYQATNQPWPKGHGWAFNLQ</sequence>
<gene>
    <name evidence="1" type="ORF">BJP37_26285</name>
</gene>
<dbReference type="Proteomes" id="UP000186657">
    <property type="component" value="Unassembled WGS sequence"/>
</dbReference>
<evidence type="ECO:0000313" key="1">
    <source>
        <dbReference type="EMBL" id="OLT62014.1"/>
    </source>
</evidence>
<keyword evidence="2" id="KW-1185">Reference proteome</keyword>
<dbReference type="RefSeq" id="WP_075903640.1">
    <property type="nucleotide sequence ID" value="NZ_MKZS01000001.1"/>
</dbReference>
<name>A0A1U7N7X8_9CYAN</name>
<accession>A0A1U7N7X8</accession>
<dbReference type="AlphaFoldDB" id="A0A1U7N7X8"/>
<organism evidence="1 2">
    <name type="scientific">Moorena bouillonii PNG</name>
    <dbReference type="NCBI Taxonomy" id="568701"/>
    <lineage>
        <taxon>Bacteria</taxon>
        <taxon>Bacillati</taxon>
        <taxon>Cyanobacteriota</taxon>
        <taxon>Cyanophyceae</taxon>
        <taxon>Coleofasciculales</taxon>
        <taxon>Coleofasciculaceae</taxon>
        <taxon>Moorena</taxon>
    </lineage>
</organism>
<reference evidence="1 2" key="1">
    <citation type="submission" date="2016-10" db="EMBL/GenBank/DDBJ databases">
        <title>Comparative genomics uncovers the prolific and rare metabolic potential of the cyanobacterial genus Moorea.</title>
        <authorList>
            <person name="Leao T."/>
            <person name="Castelao G."/>
            <person name="Korobeynikov A."/>
            <person name="Monroe E.A."/>
            <person name="Podell S."/>
            <person name="Glukhov E."/>
            <person name="Allen E."/>
            <person name="Gerwick W.H."/>
            <person name="Gerwick L."/>
        </authorList>
    </citation>
    <scope>NUCLEOTIDE SEQUENCE [LARGE SCALE GENOMIC DNA]</scope>
    <source>
        <strain evidence="1 2">PNG5-198</strain>
    </source>
</reference>
<comment type="caution">
    <text evidence="1">The sequence shown here is derived from an EMBL/GenBank/DDBJ whole genome shotgun (WGS) entry which is preliminary data.</text>
</comment>